<proteinExistence type="predicted"/>
<evidence type="ECO:0000313" key="2">
    <source>
        <dbReference type="EMBL" id="AVP49646.1"/>
    </source>
</evidence>
<accession>A0A2S0NKV8</accession>
<keyword evidence="1" id="KW-0812">Transmembrane</keyword>
<feature type="transmembrane region" description="Helical" evidence="1">
    <location>
        <begin position="283"/>
        <end position="304"/>
    </location>
</feature>
<feature type="transmembrane region" description="Helical" evidence="1">
    <location>
        <begin position="220"/>
        <end position="246"/>
    </location>
</feature>
<dbReference type="RefSeq" id="WP_303662215.1">
    <property type="nucleotide sequence ID" value="NZ_CP027019.1"/>
</dbReference>
<evidence type="ECO:0000256" key="1">
    <source>
        <dbReference type="SAM" id="Phobius"/>
    </source>
</evidence>
<name>A0A2S0NKV8_9MOLU</name>
<organism evidence="2 3">
    <name type="scientific">Williamsoniiplasma luminosum</name>
    <dbReference type="NCBI Taxonomy" id="214888"/>
    <lineage>
        <taxon>Bacteria</taxon>
        <taxon>Bacillati</taxon>
        <taxon>Mycoplasmatota</taxon>
        <taxon>Mollicutes</taxon>
        <taxon>Entomoplasmatales</taxon>
        <taxon>Williamsoniiplasma</taxon>
    </lineage>
</organism>
<keyword evidence="1" id="KW-1133">Transmembrane helix</keyword>
<keyword evidence="1" id="KW-0472">Membrane</keyword>
<dbReference type="EMBL" id="CP027019">
    <property type="protein sequence ID" value="AVP49646.1"/>
    <property type="molecule type" value="Genomic_DNA"/>
</dbReference>
<dbReference type="AlphaFoldDB" id="A0A2S0NKV8"/>
<evidence type="ECO:0000313" key="3">
    <source>
        <dbReference type="Proteomes" id="UP000239250"/>
    </source>
</evidence>
<protein>
    <submittedName>
        <fullName evidence="2">Uncharacterized protein</fullName>
    </submittedName>
</protein>
<feature type="transmembrane region" description="Helical" evidence="1">
    <location>
        <begin position="258"/>
        <end position="277"/>
    </location>
</feature>
<gene>
    <name evidence="2" type="ORF">C5T88_03670</name>
</gene>
<sequence>MVKEFDVEFGIKNIYPTIKTEIHKDEKIIGSIITRKIEITEANSRKYVELVLTDSNIWFFEKEMDNPDNKVEFEKFDIRDVKMISIEKSKSNQELAILNVVVKGKAFVLDTIQKTLAEDFVSTMKKNILKTHNDQEHYKFTDLNEEKLENFDNLTVEKTITKKVKENAITKFFFNYTSILKSVPTLEVLFILSSLIWWIGDVIFLAIIGQEKITVTTSAYYSIGVIMLIISLFNGLVLTAHLMNFIKKNMISKQMKKSLILIMFNVLLFSTSIMMLAKSNLTILVAFLAIDLVLIIALCFWVAIDLAQNILELKSQNHHNQQVNKE</sequence>
<dbReference type="Proteomes" id="UP000239250">
    <property type="component" value="Chromosome"/>
</dbReference>
<feature type="transmembrane region" description="Helical" evidence="1">
    <location>
        <begin position="188"/>
        <end position="208"/>
    </location>
</feature>
<reference evidence="3" key="1">
    <citation type="submission" date="2018-02" db="EMBL/GenBank/DDBJ databases">
        <title>Firefly genomes illuminate parallel origins of bioluminescence in beetles.</title>
        <authorList>
            <person name="Fallon T.R."/>
            <person name="Lower S.E.S."/>
            <person name="Behringer M."/>
            <person name="Weng J.-K."/>
        </authorList>
    </citation>
    <scope>NUCLEOTIDE SEQUENCE [LARGE SCALE GENOMIC DNA]</scope>
</reference>